<keyword evidence="4" id="KW-1185">Reference proteome</keyword>
<proteinExistence type="inferred from homology"/>
<dbReference type="RefSeq" id="WP_003784296.1">
    <property type="nucleotide sequence ID" value="NZ_GL870929.1"/>
</dbReference>
<dbReference type="SUPFAM" id="SSF82657">
    <property type="entry name" value="BolA-like"/>
    <property type="match status" value="1"/>
</dbReference>
<name>F0F225_9NEIS</name>
<evidence type="ECO:0000256" key="1">
    <source>
        <dbReference type="ARBA" id="ARBA00005578"/>
    </source>
</evidence>
<dbReference type="EMBL" id="AEWV01000042">
    <property type="protein sequence ID" value="EGC16325.1"/>
    <property type="molecule type" value="Genomic_DNA"/>
</dbReference>
<protein>
    <submittedName>
        <fullName evidence="3">BolA-like protein</fullName>
    </submittedName>
</protein>
<accession>F0F225</accession>
<dbReference type="Proteomes" id="UP000004088">
    <property type="component" value="Unassembled WGS sequence"/>
</dbReference>
<reference evidence="3 4" key="1">
    <citation type="submission" date="2011-01" db="EMBL/GenBank/DDBJ databases">
        <authorList>
            <person name="Muzny D."/>
            <person name="Qin X."/>
            <person name="Deng J."/>
            <person name="Jiang H."/>
            <person name="Liu Y."/>
            <person name="Qu J."/>
            <person name="Song X.-Z."/>
            <person name="Zhang L."/>
            <person name="Thornton R."/>
            <person name="Coyle M."/>
            <person name="Francisco L."/>
            <person name="Jackson L."/>
            <person name="Javaid M."/>
            <person name="Korchina V."/>
            <person name="Kovar C."/>
            <person name="Mata R."/>
            <person name="Mathew T."/>
            <person name="Ngo R."/>
            <person name="Nguyen L."/>
            <person name="Nguyen N."/>
            <person name="Okwuonu G."/>
            <person name="Ongeri F."/>
            <person name="Pham C."/>
            <person name="Simmons D."/>
            <person name="Wilczek-Boney K."/>
            <person name="Hale W."/>
            <person name="Jakkamsetti A."/>
            <person name="Pham P."/>
            <person name="Ruth R."/>
            <person name="San Lucas F."/>
            <person name="Warren J."/>
            <person name="Zhang J."/>
            <person name="Zhao Z."/>
            <person name="Zhou C."/>
            <person name="Zhu D."/>
            <person name="Lee S."/>
            <person name="Bess C."/>
            <person name="Blankenburg K."/>
            <person name="Forbes L."/>
            <person name="Fu Q."/>
            <person name="Gubbala S."/>
            <person name="Hirani K."/>
            <person name="Jayaseelan J.C."/>
            <person name="Lara F."/>
            <person name="Munidasa M."/>
            <person name="Palculict T."/>
            <person name="Patil S."/>
            <person name="Pu L.-L."/>
            <person name="Saada N."/>
            <person name="Tang L."/>
            <person name="Weissenberger G."/>
            <person name="Zhu Y."/>
            <person name="Hemphill L."/>
            <person name="Shang Y."/>
            <person name="Youmans B."/>
            <person name="Ayvaz T."/>
            <person name="Ross M."/>
            <person name="Santibanez J."/>
            <person name="Aqrawi P."/>
            <person name="Gross S."/>
            <person name="Joshi V."/>
            <person name="Fowler G."/>
            <person name="Nazareth L."/>
            <person name="Reid J."/>
            <person name="Worley K."/>
            <person name="Petrosino J."/>
            <person name="Highlander S."/>
            <person name="Gibbs R."/>
        </authorList>
    </citation>
    <scope>NUCLEOTIDE SEQUENCE [LARGE SCALE GENOMIC DNA]</scope>
    <source>
        <strain evidence="3 4">ATCC 33394</strain>
    </source>
</reference>
<evidence type="ECO:0000256" key="2">
    <source>
        <dbReference type="RuleBase" id="RU003860"/>
    </source>
</evidence>
<dbReference type="Pfam" id="PF01722">
    <property type="entry name" value="BolA"/>
    <property type="match status" value="1"/>
</dbReference>
<dbReference type="Gene3D" id="3.30.300.90">
    <property type="entry name" value="BolA-like"/>
    <property type="match status" value="1"/>
</dbReference>
<dbReference type="InterPro" id="IPR002634">
    <property type="entry name" value="BolA"/>
</dbReference>
<sequence length="83" mass="8971">MLLPEQVKEMIAQVLPCEHLEVEGDGHHFFAQIVSSAFEGKARLARHRLVKDGLAAQLASNELHALSISVAATPAEWAAKQSA</sequence>
<dbReference type="InterPro" id="IPR050961">
    <property type="entry name" value="BolA/IbaG_stress_morph_reg"/>
</dbReference>
<comment type="caution">
    <text evidence="3">The sequence shown here is derived from an EMBL/GenBank/DDBJ whole genome shotgun (WGS) entry which is preliminary data.</text>
</comment>
<dbReference type="PIRSF" id="PIRSF003113">
    <property type="entry name" value="BolA"/>
    <property type="match status" value="1"/>
</dbReference>
<dbReference type="InterPro" id="IPR036065">
    <property type="entry name" value="BolA-like_sf"/>
</dbReference>
<dbReference type="PANTHER" id="PTHR46229">
    <property type="entry name" value="BOLA TRANSCRIPTION REGULATOR"/>
    <property type="match status" value="1"/>
</dbReference>
<evidence type="ECO:0000313" key="4">
    <source>
        <dbReference type="Proteomes" id="UP000004088"/>
    </source>
</evidence>
<gene>
    <name evidence="3" type="ORF">HMPREF9098_2160</name>
</gene>
<organism evidence="3 4">
    <name type="scientific">Kingella denitrificans ATCC 33394</name>
    <dbReference type="NCBI Taxonomy" id="888741"/>
    <lineage>
        <taxon>Bacteria</taxon>
        <taxon>Pseudomonadati</taxon>
        <taxon>Pseudomonadota</taxon>
        <taxon>Betaproteobacteria</taxon>
        <taxon>Neisseriales</taxon>
        <taxon>Neisseriaceae</taxon>
        <taxon>Kingella</taxon>
    </lineage>
</organism>
<evidence type="ECO:0000313" key="3">
    <source>
        <dbReference type="EMBL" id="EGC16325.1"/>
    </source>
</evidence>
<dbReference type="AlphaFoldDB" id="F0F225"/>
<comment type="similarity">
    <text evidence="1 2">Belongs to the BolA/IbaG family.</text>
</comment>
<dbReference type="HOGENOM" id="CLU_109462_4_1_4"/>
<dbReference type="STRING" id="888741.HMPREF9098_2160"/>
<dbReference type="PANTHER" id="PTHR46229:SF2">
    <property type="entry name" value="BOLA-LIKE PROTEIN 1"/>
    <property type="match status" value="1"/>
</dbReference>